<keyword evidence="8" id="KW-1185">Reference proteome</keyword>
<dbReference type="GO" id="GO:0005737">
    <property type="term" value="C:cytoplasm"/>
    <property type="evidence" value="ECO:0007669"/>
    <property type="project" value="TreeGrafter"/>
</dbReference>
<gene>
    <name evidence="7" type="ORF">IV203_003342</name>
</gene>
<feature type="region of interest" description="Disordered" evidence="5">
    <location>
        <begin position="1"/>
        <end position="39"/>
    </location>
</feature>
<dbReference type="Proteomes" id="UP000693970">
    <property type="component" value="Unassembled WGS sequence"/>
</dbReference>
<feature type="region of interest" description="Disordered" evidence="5">
    <location>
        <begin position="59"/>
        <end position="134"/>
    </location>
</feature>
<name>A0A9K3L3C2_9STRA</name>
<dbReference type="PROSITE" id="PS00107">
    <property type="entry name" value="PROTEIN_KINASE_ATP"/>
    <property type="match status" value="1"/>
</dbReference>
<keyword evidence="7" id="KW-0418">Kinase</keyword>
<feature type="coiled-coil region" evidence="4">
    <location>
        <begin position="221"/>
        <end position="269"/>
    </location>
</feature>
<dbReference type="InterPro" id="IPR000719">
    <property type="entry name" value="Prot_kinase_dom"/>
</dbReference>
<dbReference type="OrthoDB" id="190564at2759"/>
<evidence type="ECO:0000256" key="5">
    <source>
        <dbReference type="SAM" id="MobiDB-lite"/>
    </source>
</evidence>
<feature type="compositionally biased region" description="Low complexity" evidence="5">
    <location>
        <begin position="92"/>
        <end position="105"/>
    </location>
</feature>
<feature type="domain" description="Protein kinase" evidence="6">
    <location>
        <begin position="305"/>
        <end position="578"/>
    </location>
</feature>
<feature type="compositionally biased region" description="Basic and acidic residues" evidence="5">
    <location>
        <begin position="120"/>
        <end position="133"/>
    </location>
</feature>
<keyword evidence="2 3" id="KW-0067">ATP-binding</keyword>
<dbReference type="PROSITE" id="PS50011">
    <property type="entry name" value="PROTEIN_KINASE_DOM"/>
    <property type="match status" value="1"/>
</dbReference>
<evidence type="ECO:0000256" key="1">
    <source>
        <dbReference type="ARBA" id="ARBA00022741"/>
    </source>
</evidence>
<protein>
    <submittedName>
        <fullName evidence="7">Serine/threonine protein kinase</fullName>
    </submittedName>
</protein>
<keyword evidence="1 3" id="KW-0547">Nucleotide-binding</keyword>
<evidence type="ECO:0000256" key="4">
    <source>
        <dbReference type="SAM" id="Coils"/>
    </source>
</evidence>
<sequence length="618" mass="70895">METSSYRSYSKMDHHHRRLLDDMMEVSDKTATAGTEQQSGIVDYNLSFTGNVKTEILRNDQPANNLSKEKTSTKGSFRRSWSRFGTERRSRGGLSPTSSSSATSGFQRELQQAHRRWERKRNNPEEEKKDEGKVWMQQEPEYFPPIPPGFLPKSNNSPTTVTSFQPPCEIDSDELDITMELQKVRRLLDMERGKSIALKDKLRDTEIQLQAAKKLQPNEYVSKYAHKIRQLQQEVSHYRELWQNEKALRNDVEDKFSSLRQEHAKQEERMEILKFQYLPSVAPRFKDIGVVDYNLQETYHSVGAYQLGGLLGEGYYGSVQVAKRDKTKYACKILKKSRLRRFKDFQQVAIEVHVLQNYRHPGIIQLQDVLHGAENIYLITELCTMDLHKYHNDIGLTEGSAKHVLFGLLDAVKHLHNHGISHCDLKPENVLLLTDASGANGIRYTDIRLADFGLVCLAPKPNESLAIHRKGYACGTPGFYAPEMVLESRFEGRQSDMWSLGSILLEVTLGFTSDWIQAYEIADSDPETFRSGLEYSLEEITMIRYPNHKKLVQMIHSCLCIDPDKRITASQALSHPWLEDVASSVSKSSVSSQRYTRNSWSHTYEDRETLLNSSAMCQ</sequence>
<keyword evidence="7" id="KW-0808">Transferase</keyword>
<dbReference type="PROSITE" id="PS00108">
    <property type="entry name" value="PROTEIN_KINASE_ST"/>
    <property type="match status" value="1"/>
</dbReference>
<evidence type="ECO:0000313" key="7">
    <source>
        <dbReference type="EMBL" id="KAG7353986.1"/>
    </source>
</evidence>
<feature type="binding site" evidence="3">
    <location>
        <position position="332"/>
    </location>
    <ligand>
        <name>ATP</name>
        <dbReference type="ChEBI" id="CHEBI:30616"/>
    </ligand>
</feature>
<organism evidence="7 8">
    <name type="scientific">Nitzschia inconspicua</name>
    <dbReference type="NCBI Taxonomy" id="303405"/>
    <lineage>
        <taxon>Eukaryota</taxon>
        <taxon>Sar</taxon>
        <taxon>Stramenopiles</taxon>
        <taxon>Ochrophyta</taxon>
        <taxon>Bacillariophyta</taxon>
        <taxon>Bacillariophyceae</taxon>
        <taxon>Bacillariophycidae</taxon>
        <taxon>Bacillariales</taxon>
        <taxon>Bacillariaceae</taxon>
        <taxon>Nitzschia</taxon>
    </lineage>
</organism>
<evidence type="ECO:0000256" key="2">
    <source>
        <dbReference type="ARBA" id="ARBA00022840"/>
    </source>
</evidence>
<proteinExistence type="predicted"/>
<comment type="caution">
    <text evidence="7">The sequence shown here is derived from an EMBL/GenBank/DDBJ whole genome shotgun (WGS) entry which is preliminary data.</text>
</comment>
<reference evidence="7" key="2">
    <citation type="submission" date="2021-04" db="EMBL/GenBank/DDBJ databases">
        <authorList>
            <person name="Podell S."/>
        </authorList>
    </citation>
    <scope>NUCLEOTIDE SEQUENCE</scope>
    <source>
        <strain evidence="7">Hildebrandi</strain>
    </source>
</reference>
<dbReference type="SMART" id="SM00220">
    <property type="entry name" value="S_TKc"/>
    <property type="match status" value="1"/>
</dbReference>
<dbReference type="PANTHER" id="PTHR44167">
    <property type="entry name" value="OVARIAN-SPECIFIC SERINE/THREONINE-PROTEIN KINASE LOK-RELATED"/>
    <property type="match status" value="1"/>
</dbReference>
<dbReference type="PANTHER" id="PTHR44167:SF24">
    <property type="entry name" value="SERINE_THREONINE-PROTEIN KINASE CHK2"/>
    <property type="match status" value="1"/>
</dbReference>
<dbReference type="GO" id="GO:0005524">
    <property type="term" value="F:ATP binding"/>
    <property type="evidence" value="ECO:0007669"/>
    <property type="project" value="UniProtKB-UniRule"/>
</dbReference>
<dbReference type="GO" id="GO:0044773">
    <property type="term" value="P:mitotic DNA damage checkpoint signaling"/>
    <property type="evidence" value="ECO:0007669"/>
    <property type="project" value="TreeGrafter"/>
</dbReference>
<dbReference type="InterPro" id="IPR008271">
    <property type="entry name" value="Ser/Thr_kinase_AS"/>
</dbReference>
<dbReference type="GO" id="GO:0004674">
    <property type="term" value="F:protein serine/threonine kinase activity"/>
    <property type="evidence" value="ECO:0007669"/>
    <property type="project" value="UniProtKB-KW"/>
</dbReference>
<evidence type="ECO:0000259" key="6">
    <source>
        <dbReference type="PROSITE" id="PS50011"/>
    </source>
</evidence>
<evidence type="ECO:0000256" key="3">
    <source>
        <dbReference type="PROSITE-ProRule" id="PRU10141"/>
    </source>
</evidence>
<dbReference type="Pfam" id="PF00069">
    <property type="entry name" value="Pkinase"/>
    <property type="match status" value="1"/>
</dbReference>
<evidence type="ECO:0000313" key="8">
    <source>
        <dbReference type="Proteomes" id="UP000693970"/>
    </source>
</evidence>
<accession>A0A9K3L3C2</accession>
<keyword evidence="7" id="KW-0723">Serine/threonine-protein kinase</keyword>
<dbReference type="InterPro" id="IPR017441">
    <property type="entry name" value="Protein_kinase_ATP_BS"/>
</dbReference>
<dbReference type="AlphaFoldDB" id="A0A9K3L3C2"/>
<keyword evidence="4" id="KW-0175">Coiled coil</keyword>
<dbReference type="GO" id="GO:0005634">
    <property type="term" value="C:nucleus"/>
    <property type="evidence" value="ECO:0007669"/>
    <property type="project" value="TreeGrafter"/>
</dbReference>
<feature type="compositionally biased region" description="Polar residues" evidence="5">
    <location>
        <begin position="29"/>
        <end position="39"/>
    </location>
</feature>
<dbReference type="EMBL" id="JAGRRH010000016">
    <property type="protein sequence ID" value="KAG7353986.1"/>
    <property type="molecule type" value="Genomic_DNA"/>
</dbReference>
<reference evidence="7" key="1">
    <citation type="journal article" date="2021" name="Sci. Rep.">
        <title>Diploid genomic architecture of Nitzschia inconspicua, an elite biomass production diatom.</title>
        <authorList>
            <person name="Oliver A."/>
            <person name="Podell S."/>
            <person name="Pinowska A."/>
            <person name="Traller J.C."/>
            <person name="Smith S.R."/>
            <person name="McClure R."/>
            <person name="Beliaev A."/>
            <person name="Bohutskyi P."/>
            <person name="Hill E.A."/>
            <person name="Rabines A."/>
            <person name="Zheng H."/>
            <person name="Allen L.Z."/>
            <person name="Kuo A."/>
            <person name="Grigoriev I.V."/>
            <person name="Allen A.E."/>
            <person name="Hazlebeck D."/>
            <person name="Allen E.E."/>
        </authorList>
    </citation>
    <scope>NUCLEOTIDE SEQUENCE</scope>
    <source>
        <strain evidence="7">Hildebrandi</strain>
    </source>
</reference>